<dbReference type="InterPro" id="IPR043137">
    <property type="entry name" value="GGT_ssub_C"/>
</dbReference>
<dbReference type="Gene3D" id="3.60.20.40">
    <property type="match status" value="1"/>
</dbReference>
<keyword evidence="4 9" id="KW-0808">Transferase</keyword>
<comment type="PTM">
    <text evidence="9">Cleaved by autocatalysis into a large and a small subunit.</text>
</comment>
<evidence type="ECO:0000256" key="5">
    <source>
        <dbReference type="ARBA" id="ARBA00022801"/>
    </source>
</evidence>
<dbReference type="InterPro" id="IPR051792">
    <property type="entry name" value="GGT_bact"/>
</dbReference>
<sequence>MKKTFFIFLFIHLLGFNKPPQETNISPTAIGEVASAHPLATQAGLAILKQGGNAFDAAIAVASTLNVVEPGMSGLGGYGTILIYSKDENRIRYLNSSGRFPVATNSDLMREPTPNFMSNRVGPKSISTPGNLNAWKAMHSEYGRLPWGSLFEAAIMNAEKGFVVSSSLAFGISRSFEDFSPYTRSFYGSNDAPLKEGDTLIQKDLANTFRIIQSEGVNSFYRGAIAKQIDEQMQQVGSFLALEDLQNNQAEWWDPLKMEYRNYEVYTAGLPSNAFAAFVNLGIMRELDPKSLKHNSTRYLHFLAEMTKESYKARLAYSFDPEIKEAPLDSLLSKEILNELASNLSDSASTFIPPYSPESKNTTHFVVIDRWGNIVSATQTLGNVFGSGIMVEGIGIWMNNSMAYSTFEPKGNPMDAFPGRHKLSGDCPVIIMKDGKPWAALGSPGGHTITQNVPQIIFNLIDFEMDMQTAIEAPKIAFVEPDIISGDPWHEKSVRDSLTLLGHKLMPRRIGNAHGIKLLYDSTGQISGYDVGVDRRVNDW</sequence>
<comment type="catalytic activity">
    <reaction evidence="2 9">
        <text>glutathione + H2O = L-cysteinylglycine + L-glutamate</text>
        <dbReference type="Rhea" id="RHEA:28807"/>
        <dbReference type="ChEBI" id="CHEBI:15377"/>
        <dbReference type="ChEBI" id="CHEBI:29985"/>
        <dbReference type="ChEBI" id="CHEBI:57925"/>
        <dbReference type="ChEBI" id="CHEBI:61694"/>
        <dbReference type="EC" id="3.4.19.13"/>
    </reaction>
</comment>
<comment type="pathway">
    <text evidence="9">Sulfur metabolism; glutathione metabolism.</text>
</comment>
<dbReference type="Proteomes" id="UP000664480">
    <property type="component" value="Unassembled WGS sequence"/>
</dbReference>
<dbReference type="InterPro" id="IPR000101">
    <property type="entry name" value="GGT_peptidase"/>
</dbReference>
<proteinExistence type="inferred from homology"/>
<comment type="caution">
    <text evidence="10">The sequence shown here is derived from an EMBL/GenBank/DDBJ whole genome shotgun (WGS) entry which is preliminary data.</text>
</comment>
<dbReference type="SUPFAM" id="SSF56235">
    <property type="entry name" value="N-terminal nucleophile aminohydrolases (Ntn hydrolases)"/>
    <property type="match status" value="1"/>
</dbReference>
<protein>
    <recommendedName>
        <fullName evidence="9">Glutathione hydrolase proenzyme</fullName>
        <ecNumber evidence="9">2.3.2.2</ecNumber>
        <ecNumber evidence="9">3.4.19.13</ecNumber>
    </recommendedName>
    <component>
        <recommendedName>
            <fullName evidence="9">Glutathione hydrolase large chain</fullName>
        </recommendedName>
    </component>
    <component>
        <recommendedName>
            <fullName evidence="9">Glutathione hydrolase small chain</fullName>
        </recommendedName>
    </component>
</protein>
<comment type="catalytic activity">
    <reaction evidence="8 9">
        <text>an N-terminal (5-L-glutamyl)-[peptide] + an alpha-amino acid = 5-L-glutamyl amino acid + an N-terminal L-alpha-aminoacyl-[peptide]</text>
        <dbReference type="Rhea" id="RHEA:23904"/>
        <dbReference type="Rhea" id="RHEA-COMP:9780"/>
        <dbReference type="Rhea" id="RHEA-COMP:9795"/>
        <dbReference type="ChEBI" id="CHEBI:77644"/>
        <dbReference type="ChEBI" id="CHEBI:78597"/>
        <dbReference type="ChEBI" id="CHEBI:78599"/>
        <dbReference type="ChEBI" id="CHEBI:78608"/>
        <dbReference type="EC" id="2.3.2.2"/>
    </reaction>
</comment>
<comment type="catalytic activity">
    <reaction evidence="1 9">
        <text>an S-substituted glutathione + H2O = an S-substituted L-cysteinylglycine + L-glutamate</text>
        <dbReference type="Rhea" id="RHEA:59468"/>
        <dbReference type="ChEBI" id="CHEBI:15377"/>
        <dbReference type="ChEBI" id="CHEBI:29985"/>
        <dbReference type="ChEBI" id="CHEBI:90779"/>
        <dbReference type="ChEBI" id="CHEBI:143103"/>
        <dbReference type="EC" id="3.4.19.13"/>
    </reaction>
</comment>
<keyword evidence="5 9" id="KW-0378">Hydrolase</keyword>
<evidence type="ECO:0000313" key="11">
    <source>
        <dbReference type="Proteomes" id="UP000664480"/>
    </source>
</evidence>
<keyword evidence="7 9" id="KW-0012">Acyltransferase</keyword>
<accession>A0ABS3CBV8</accession>
<evidence type="ECO:0000256" key="7">
    <source>
        <dbReference type="ARBA" id="ARBA00023315"/>
    </source>
</evidence>
<keyword evidence="9" id="KW-0317">Glutathione biosynthesis</keyword>
<evidence type="ECO:0000256" key="6">
    <source>
        <dbReference type="ARBA" id="ARBA00023145"/>
    </source>
</evidence>
<dbReference type="EMBL" id="JAFKCU010000001">
    <property type="protein sequence ID" value="MBN7814594.1"/>
    <property type="molecule type" value="Genomic_DNA"/>
</dbReference>
<dbReference type="Gene3D" id="1.10.246.130">
    <property type="match status" value="1"/>
</dbReference>
<reference evidence="10 11" key="1">
    <citation type="submission" date="2021-03" db="EMBL/GenBank/DDBJ databases">
        <title>novel species isolated from a fishpond in China.</title>
        <authorList>
            <person name="Lu H."/>
            <person name="Cai Z."/>
        </authorList>
    </citation>
    <scope>NUCLEOTIDE SEQUENCE [LARGE SCALE GENOMIC DNA]</scope>
    <source>
        <strain evidence="10 11">YJ13C</strain>
    </source>
</reference>
<dbReference type="RefSeq" id="WP_206585233.1">
    <property type="nucleotide sequence ID" value="NZ_JAFKCU010000001.1"/>
</dbReference>
<dbReference type="PANTHER" id="PTHR43199:SF1">
    <property type="entry name" value="GLUTATHIONE HYDROLASE PROENZYME"/>
    <property type="match status" value="1"/>
</dbReference>
<dbReference type="GO" id="GO:0103068">
    <property type="term" value="F:leukotriene C4 gamma-glutamyl transferase activity"/>
    <property type="evidence" value="ECO:0007669"/>
    <property type="project" value="UniProtKB-EC"/>
</dbReference>
<dbReference type="Pfam" id="PF01019">
    <property type="entry name" value="G_glu_transpept"/>
    <property type="match status" value="1"/>
</dbReference>
<evidence type="ECO:0000256" key="9">
    <source>
        <dbReference type="RuleBase" id="RU368036"/>
    </source>
</evidence>
<dbReference type="EC" id="2.3.2.2" evidence="9"/>
<gene>
    <name evidence="10" type="primary">ggt</name>
    <name evidence="10" type="ORF">J0A69_04100</name>
</gene>
<dbReference type="EC" id="3.4.19.13" evidence="9"/>
<dbReference type="PRINTS" id="PR01210">
    <property type="entry name" value="GGTRANSPTASE"/>
</dbReference>
<organism evidence="10 11">
    <name type="scientific">Algoriphagus pacificus</name>
    <dbReference type="NCBI Taxonomy" id="2811234"/>
    <lineage>
        <taxon>Bacteria</taxon>
        <taxon>Pseudomonadati</taxon>
        <taxon>Bacteroidota</taxon>
        <taxon>Cytophagia</taxon>
        <taxon>Cytophagales</taxon>
        <taxon>Cyclobacteriaceae</taxon>
        <taxon>Algoriphagus</taxon>
    </lineage>
</organism>
<evidence type="ECO:0000256" key="2">
    <source>
        <dbReference type="ARBA" id="ARBA00001089"/>
    </source>
</evidence>
<keyword evidence="6 9" id="KW-0865">Zymogen</keyword>
<comment type="similarity">
    <text evidence="3 9">Belongs to the gamma-glutamyltransferase family.</text>
</comment>
<name>A0ABS3CBV8_9BACT</name>
<evidence type="ECO:0000313" key="10">
    <source>
        <dbReference type="EMBL" id="MBN7814594.1"/>
    </source>
</evidence>
<keyword evidence="11" id="KW-1185">Reference proteome</keyword>
<dbReference type="InterPro" id="IPR043138">
    <property type="entry name" value="GGT_lsub"/>
</dbReference>
<evidence type="ECO:0000256" key="3">
    <source>
        <dbReference type="ARBA" id="ARBA00009381"/>
    </source>
</evidence>
<evidence type="ECO:0000256" key="1">
    <source>
        <dbReference type="ARBA" id="ARBA00001049"/>
    </source>
</evidence>
<dbReference type="InterPro" id="IPR029055">
    <property type="entry name" value="Ntn_hydrolases_N"/>
</dbReference>
<evidence type="ECO:0000256" key="8">
    <source>
        <dbReference type="ARBA" id="ARBA00047417"/>
    </source>
</evidence>
<evidence type="ECO:0000256" key="4">
    <source>
        <dbReference type="ARBA" id="ARBA00022679"/>
    </source>
</evidence>
<dbReference type="PANTHER" id="PTHR43199">
    <property type="entry name" value="GLUTATHIONE HYDROLASE"/>
    <property type="match status" value="1"/>
</dbReference>
<dbReference type="NCBIfam" id="TIGR00066">
    <property type="entry name" value="g_glut_trans"/>
    <property type="match status" value="1"/>
</dbReference>
<comment type="subunit">
    <text evidence="9">This enzyme consists of two polypeptide chains, which are synthesized in precursor form from a single polypeptide.</text>
</comment>